<dbReference type="GO" id="GO:0016491">
    <property type="term" value="F:oxidoreductase activity"/>
    <property type="evidence" value="ECO:0007669"/>
    <property type="project" value="UniProtKB-KW"/>
</dbReference>
<keyword evidence="1" id="KW-0479">Metal-binding</keyword>
<dbReference type="EMBL" id="NXNI01000002">
    <property type="protein sequence ID" value="PCR88949.1"/>
    <property type="molecule type" value="Genomic_DNA"/>
</dbReference>
<dbReference type="CDD" id="cd13896">
    <property type="entry name" value="CuRO_3_CopA"/>
    <property type="match status" value="1"/>
</dbReference>
<dbReference type="Pfam" id="PF00394">
    <property type="entry name" value="Cu-oxidase"/>
    <property type="match status" value="1"/>
</dbReference>
<proteinExistence type="predicted"/>
<feature type="region of interest" description="Disordered" evidence="4">
    <location>
        <begin position="191"/>
        <end position="325"/>
    </location>
</feature>
<accession>A0A2A5QQ81</accession>
<evidence type="ECO:0000256" key="1">
    <source>
        <dbReference type="ARBA" id="ARBA00022723"/>
    </source>
</evidence>
<evidence type="ECO:0000313" key="9">
    <source>
        <dbReference type="Proteomes" id="UP000219689"/>
    </source>
</evidence>
<dbReference type="AlphaFoldDB" id="A0A2A5QQ81"/>
<dbReference type="InterPro" id="IPR034279">
    <property type="entry name" value="CuRO_3_CopA"/>
</dbReference>
<dbReference type="RefSeq" id="WP_097381966.1">
    <property type="nucleotide sequence ID" value="NZ_NXNI01000002.1"/>
</dbReference>
<sequence length="573" mass="59372">MDDNDRVVPRRQALRVGGATLFGIAGLSSASGIGSAALERAAQEGDNGTREQTLIASSGEVDVGADESLETWVYDEQFPGPELRVSEGETLRVSLENQVPEGTTTHWHGVPVPNPMDGVPEVTQEPVSSDETFEYEYEASPAGTYVYHSHVGLQLDRGLYGPLIIEEESPHVEYDREYTLQFDDYLPAEPVLDSIEAPPGGGNGMGPGGGPGGDGDGMGSGGEGGGGPGNGRGPGDGMGPGGGPGGDGDGMGSGGEGGGGPGNGRGPGDGMGPGGEGGGGPGNGRGPGGGMGPDGGPGGNGDGMGPSSQMLSQRPPYEGLLVNGRLPSDPPVFEVEEGERVRLRFINPSSATTYRVGVGGHSLTVTHADGRPVDPVEVDSFVVSMGERYDAILEADSPGEWIIAADPVVGDEDPAEARLRYETADADSAERPGFDGPELEYGDLAALEPLDLGGEPDRTFDVTLAGGMMGGAGVDADAWTIDGEVYPDADPLEISEGDHVRVRMVNRSPAIHPMHLHGHFFQVGDAVKDTVLVAPHGDRVTFDFRADNPGDWLFHCHNVYHLERGMARVFEYG</sequence>
<comment type="caution">
    <text evidence="8">The sequence shown here is derived from an EMBL/GenBank/DDBJ whole genome shotgun (WGS) entry which is preliminary data.</text>
</comment>
<evidence type="ECO:0000259" key="5">
    <source>
        <dbReference type="Pfam" id="PF00394"/>
    </source>
</evidence>
<dbReference type="Pfam" id="PF07732">
    <property type="entry name" value="Cu-oxidase_3"/>
    <property type="match status" value="1"/>
</dbReference>
<feature type="domain" description="Plastocyanin-like" evidence="6">
    <location>
        <begin position="475"/>
        <end position="571"/>
    </location>
</feature>
<keyword evidence="3" id="KW-0186">Copper</keyword>
<keyword evidence="9" id="KW-1185">Reference proteome</keyword>
<evidence type="ECO:0000256" key="3">
    <source>
        <dbReference type="ARBA" id="ARBA00023008"/>
    </source>
</evidence>
<feature type="compositionally biased region" description="Gly residues" evidence="4">
    <location>
        <begin position="199"/>
        <end position="304"/>
    </location>
</feature>
<feature type="domain" description="Plastocyanin-like" evidence="7">
    <location>
        <begin position="67"/>
        <end position="168"/>
    </location>
</feature>
<dbReference type="PANTHER" id="PTHR11709:SF394">
    <property type="entry name" value="FI03373P-RELATED"/>
    <property type="match status" value="1"/>
</dbReference>
<dbReference type="Gene3D" id="2.60.40.420">
    <property type="entry name" value="Cupredoxins - blue copper proteins"/>
    <property type="match status" value="3"/>
</dbReference>
<dbReference type="InterPro" id="IPR011706">
    <property type="entry name" value="Cu-oxidase_C"/>
</dbReference>
<evidence type="ECO:0000256" key="2">
    <source>
        <dbReference type="ARBA" id="ARBA00023002"/>
    </source>
</evidence>
<dbReference type="PROSITE" id="PS00080">
    <property type="entry name" value="MULTICOPPER_OXIDASE2"/>
    <property type="match status" value="1"/>
</dbReference>
<feature type="domain" description="Plastocyanin-like" evidence="5">
    <location>
        <begin position="315"/>
        <end position="409"/>
    </location>
</feature>
<dbReference type="Proteomes" id="UP000219689">
    <property type="component" value="Unassembled WGS sequence"/>
</dbReference>
<dbReference type="InterPro" id="IPR001117">
    <property type="entry name" value="Cu-oxidase_2nd"/>
</dbReference>
<dbReference type="CDD" id="cd13861">
    <property type="entry name" value="CuRO_1_CumA_like"/>
    <property type="match status" value="1"/>
</dbReference>
<keyword evidence="2" id="KW-0560">Oxidoreductase</keyword>
<organism evidence="8 9">
    <name type="scientific">Natrinema ejinorense</name>
    <dbReference type="NCBI Taxonomy" id="373386"/>
    <lineage>
        <taxon>Archaea</taxon>
        <taxon>Methanobacteriati</taxon>
        <taxon>Methanobacteriota</taxon>
        <taxon>Stenosarchaea group</taxon>
        <taxon>Halobacteria</taxon>
        <taxon>Halobacteriales</taxon>
        <taxon>Natrialbaceae</taxon>
        <taxon>Natrinema</taxon>
    </lineage>
</organism>
<name>A0A2A5QQ81_9EURY</name>
<evidence type="ECO:0000259" key="7">
    <source>
        <dbReference type="Pfam" id="PF07732"/>
    </source>
</evidence>
<dbReference type="InterPro" id="IPR008972">
    <property type="entry name" value="Cupredoxin"/>
</dbReference>
<dbReference type="SUPFAM" id="SSF49503">
    <property type="entry name" value="Cupredoxins"/>
    <property type="match status" value="3"/>
</dbReference>
<dbReference type="InterPro" id="IPR002355">
    <property type="entry name" value="Cu_oxidase_Cu_BS"/>
</dbReference>
<dbReference type="OrthoDB" id="12293at2157"/>
<dbReference type="InterPro" id="IPR045087">
    <property type="entry name" value="Cu-oxidase_fam"/>
</dbReference>
<evidence type="ECO:0000313" key="8">
    <source>
        <dbReference type="EMBL" id="PCR88949.1"/>
    </source>
</evidence>
<dbReference type="InterPro" id="IPR033138">
    <property type="entry name" value="Cu_oxidase_CS"/>
</dbReference>
<evidence type="ECO:0000256" key="4">
    <source>
        <dbReference type="SAM" id="MobiDB-lite"/>
    </source>
</evidence>
<reference evidence="8 9" key="1">
    <citation type="submission" date="2017-09" db="EMBL/GenBank/DDBJ databases">
        <title>Genome sequences of Natrinema ejinorence JCM 13890T.</title>
        <authorList>
            <person name="Roh S.W."/>
            <person name="Kim Y.B."/>
            <person name="Kim J.Y."/>
        </authorList>
    </citation>
    <scope>NUCLEOTIDE SEQUENCE [LARGE SCALE GENOMIC DNA]</scope>
    <source>
        <strain evidence="8 9">JCM 13890</strain>
    </source>
</reference>
<dbReference type="InterPro" id="IPR011707">
    <property type="entry name" value="Cu-oxidase-like_N"/>
</dbReference>
<dbReference type="GO" id="GO:0005507">
    <property type="term" value="F:copper ion binding"/>
    <property type="evidence" value="ECO:0007669"/>
    <property type="project" value="InterPro"/>
</dbReference>
<protein>
    <submittedName>
        <fullName evidence="8">Copper oxidase</fullName>
    </submittedName>
</protein>
<dbReference type="Pfam" id="PF07731">
    <property type="entry name" value="Cu-oxidase_2"/>
    <property type="match status" value="1"/>
</dbReference>
<gene>
    <name evidence="8" type="ORF">CP557_20975</name>
</gene>
<dbReference type="PROSITE" id="PS00079">
    <property type="entry name" value="MULTICOPPER_OXIDASE1"/>
    <property type="match status" value="2"/>
</dbReference>
<dbReference type="PANTHER" id="PTHR11709">
    <property type="entry name" value="MULTI-COPPER OXIDASE"/>
    <property type="match status" value="1"/>
</dbReference>
<evidence type="ECO:0000259" key="6">
    <source>
        <dbReference type="Pfam" id="PF07731"/>
    </source>
</evidence>